<evidence type="ECO:0000313" key="1">
    <source>
        <dbReference type="EMBL" id="SAL95510.1"/>
    </source>
</evidence>
<sequence>MMNLRQLTIPLQRRYASSMRWYPMTAQEFAPMAFYALDRPLLALQDRHRTPRTTTITLDISRVNGQLRAASSDDLEQDQVADYLVAMQQRWEEQDRGEHKKRMVAAAAKKRRSLWKKGFFEKN</sequence>
<keyword evidence="2" id="KW-1185">Reference proteome</keyword>
<gene>
    <name evidence="1" type="primary">ABSGL_00839.1 scaffold 958</name>
</gene>
<name>A0A163IV48_ABSGL</name>
<protein>
    <submittedName>
        <fullName evidence="1">Uncharacterized protein</fullName>
    </submittedName>
</protein>
<dbReference type="Proteomes" id="UP000078561">
    <property type="component" value="Unassembled WGS sequence"/>
</dbReference>
<reference evidence="1" key="1">
    <citation type="submission" date="2016-04" db="EMBL/GenBank/DDBJ databases">
        <authorList>
            <person name="Evans L.H."/>
            <person name="Alamgir A."/>
            <person name="Owens N."/>
            <person name="Weber N.D."/>
            <person name="Virtaneva K."/>
            <person name="Barbian K."/>
            <person name="Babar A."/>
            <person name="Rosenke K."/>
        </authorList>
    </citation>
    <scope>NUCLEOTIDE SEQUENCE [LARGE SCALE GENOMIC DNA]</scope>
    <source>
        <strain evidence="1">CBS 101.48</strain>
    </source>
</reference>
<organism evidence="1">
    <name type="scientific">Absidia glauca</name>
    <name type="common">Pin mould</name>
    <dbReference type="NCBI Taxonomy" id="4829"/>
    <lineage>
        <taxon>Eukaryota</taxon>
        <taxon>Fungi</taxon>
        <taxon>Fungi incertae sedis</taxon>
        <taxon>Mucoromycota</taxon>
        <taxon>Mucoromycotina</taxon>
        <taxon>Mucoromycetes</taxon>
        <taxon>Mucorales</taxon>
        <taxon>Cunninghamellaceae</taxon>
        <taxon>Absidia</taxon>
    </lineage>
</organism>
<accession>A0A163IV48</accession>
<dbReference type="OrthoDB" id="2270565at2759"/>
<evidence type="ECO:0000313" key="2">
    <source>
        <dbReference type="Proteomes" id="UP000078561"/>
    </source>
</evidence>
<proteinExistence type="predicted"/>
<dbReference type="AlphaFoldDB" id="A0A163IV48"/>
<dbReference type="EMBL" id="LT550334">
    <property type="protein sequence ID" value="SAL95510.1"/>
    <property type="molecule type" value="Genomic_DNA"/>
</dbReference>
<dbReference type="InParanoid" id="A0A163IV48"/>